<evidence type="ECO:0000256" key="2">
    <source>
        <dbReference type="ARBA" id="ARBA00022803"/>
    </source>
</evidence>
<evidence type="ECO:0000256" key="1">
    <source>
        <dbReference type="ARBA" id="ARBA00022737"/>
    </source>
</evidence>
<keyword evidence="2 3" id="KW-0802">TPR repeat</keyword>
<dbReference type="EMBL" id="CAJOBB010000926">
    <property type="protein sequence ID" value="CAF3777837.1"/>
    <property type="molecule type" value="Genomic_DNA"/>
</dbReference>
<evidence type="ECO:0000313" key="6">
    <source>
        <dbReference type="Proteomes" id="UP000663868"/>
    </source>
</evidence>
<evidence type="ECO:0000256" key="3">
    <source>
        <dbReference type="PROSITE-ProRule" id="PRU00339"/>
    </source>
</evidence>
<proteinExistence type="predicted"/>
<dbReference type="InterPro" id="IPR019734">
    <property type="entry name" value="TPR_rpt"/>
</dbReference>
<dbReference type="Pfam" id="PF13424">
    <property type="entry name" value="TPR_12"/>
    <property type="match status" value="1"/>
</dbReference>
<dbReference type="Gene3D" id="1.25.40.10">
    <property type="entry name" value="Tetratricopeptide repeat domain"/>
    <property type="match status" value="4"/>
</dbReference>
<keyword evidence="1" id="KW-0677">Repeat</keyword>
<dbReference type="Proteomes" id="UP000663868">
    <property type="component" value="Unassembled WGS sequence"/>
</dbReference>
<sequence>MMSTTDQIKTMNSGTISNLEDLTIVWLDITIDNSSIIWSKRQNLLRSCINYIRTFTDESECLKYISAIRDERIFIITSGSMGEIIVPQIHDLLQISHIYIFCSDIAKHTQWSKLFRKIRGVFNEESTLMICLESDTKIYLSTLMPINISSSNERSLQDIDEEQVAFLWFQLMIEVIYRLPQTPTSKREMVNECRTHYIDNPVQLRMIDEFYNKYTANMAIDWYIKDCFLYRLLNKAFRTENIDIIFNYHYYLSDLTKQLTKLYLDQFGNKTGTLRVYRGQHMHKDEVIKLQNSIGRLISINTFFSTSTSCLVATNFSGNGEGRSQNIESIIFQIEIDLSIRRRPFGKIDQFSSNKDENEILFAMGSIFRIESVELFTDDIWLIILTLTNEVKKEVEDLLAYFTKHIGAQPSLLELGVLLSKTGDYQRAKQFYLRLQNELLENDYDLGVLYNNLGEIYRKQSDLDTAMKYYKLAIDELTESPFGFIDRWFGIVHSNIAMIYDTRGQFDQALIHYRCALHIIERDDDDSEGELYSTIYNGMAAIFQQKYELKTALKLYEKVLKIELSVLPSSHPSIAITYNNIGQLYFKMEENLKALENFLKARSIMLSTLPNNHRDLAFLYASIGAIYIIQNQVSKAIEHLLEAEQIIDRSTLTADHSLREDIYRTLIIVLSKSQMIDFSIRAHLKLIDMFKVRTPPVENEIAFWTSRLGRLFSNQGNYQQAFEYQQIALDTIQKLPRPQENKELYLIIIDNILQTRHFDIALEHYRRLLNEEADTRSQFAGKLHNNLGVVYDYMENDLLALKHYREALFCYDNLPDTFVNQLSIIHYNIAVILNNLADYEGSRSSLYKTLNILSDHDYELRSKCHCLLGEIYEKSSNWMYARKHFFKAIEFATQANSHPQFIAKCTRHLEQVITKIEENDSTELESTK</sequence>
<name>A0A818ZVY8_9BILA</name>
<gene>
    <name evidence="4" type="ORF">IZO911_LOCUS18358</name>
    <name evidence="5" type="ORF">KXQ929_LOCUS15748</name>
</gene>
<feature type="repeat" description="TPR" evidence="3">
    <location>
        <begin position="575"/>
        <end position="608"/>
    </location>
</feature>
<dbReference type="SMART" id="SM00028">
    <property type="entry name" value="TPR"/>
    <property type="match status" value="10"/>
</dbReference>
<dbReference type="SUPFAM" id="SSF48452">
    <property type="entry name" value="TPR-like"/>
    <property type="match status" value="3"/>
</dbReference>
<dbReference type="Gene3D" id="3.90.176.10">
    <property type="entry name" value="Toxin ADP-ribosyltransferase, Chain A, domain 1"/>
    <property type="match status" value="1"/>
</dbReference>
<evidence type="ECO:0000313" key="5">
    <source>
        <dbReference type="EMBL" id="CAF3777837.1"/>
    </source>
</evidence>
<accession>A0A818ZVY8</accession>
<evidence type="ECO:0008006" key="7">
    <source>
        <dbReference type="Google" id="ProtNLM"/>
    </source>
</evidence>
<protein>
    <recommendedName>
        <fullName evidence="7">NAD(P)(+)--arginine ADP-ribosyltransferase</fullName>
    </recommendedName>
</protein>
<evidence type="ECO:0000313" key="4">
    <source>
        <dbReference type="EMBL" id="CAF1014334.1"/>
    </source>
</evidence>
<dbReference type="PROSITE" id="PS51996">
    <property type="entry name" value="TR_MART"/>
    <property type="match status" value="1"/>
</dbReference>
<dbReference type="InterPro" id="IPR011990">
    <property type="entry name" value="TPR-like_helical_dom_sf"/>
</dbReference>
<comment type="caution">
    <text evidence="5">The sequence shown here is derived from an EMBL/GenBank/DDBJ whole genome shotgun (WGS) entry which is preliminary data.</text>
</comment>
<dbReference type="PROSITE" id="PS50005">
    <property type="entry name" value="TPR"/>
    <property type="match status" value="2"/>
</dbReference>
<dbReference type="EMBL" id="CAJNOE010000176">
    <property type="protein sequence ID" value="CAF1014334.1"/>
    <property type="molecule type" value="Genomic_DNA"/>
</dbReference>
<dbReference type="Proteomes" id="UP000663860">
    <property type="component" value="Unassembled WGS sequence"/>
</dbReference>
<dbReference type="AlphaFoldDB" id="A0A818ZVY8"/>
<feature type="repeat" description="TPR" evidence="3">
    <location>
        <begin position="447"/>
        <end position="480"/>
    </location>
</feature>
<organism evidence="5 6">
    <name type="scientific">Adineta steineri</name>
    <dbReference type="NCBI Taxonomy" id="433720"/>
    <lineage>
        <taxon>Eukaryota</taxon>
        <taxon>Metazoa</taxon>
        <taxon>Spiralia</taxon>
        <taxon>Gnathifera</taxon>
        <taxon>Rotifera</taxon>
        <taxon>Eurotatoria</taxon>
        <taxon>Bdelloidea</taxon>
        <taxon>Adinetida</taxon>
        <taxon>Adinetidae</taxon>
        <taxon>Adineta</taxon>
    </lineage>
</organism>
<dbReference type="Pfam" id="PF13181">
    <property type="entry name" value="TPR_8"/>
    <property type="match status" value="2"/>
</dbReference>
<dbReference type="PANTHER" id="PTHR45641:SF19">
    <property type="entry name" value="NEPHROCYSTIN-3"/>
    <property type="match status" value="1"/>
</dbReference>
<dbReference type="PANTHER" id="PTHR45641">
    <property type="entry name" value="TETRATRICOPEPTIDE REPEAT PROTEIN (AFU_ORTHOLOGUE AFUA_6G03870)"/>
    <property type="match status" value="1"/>
</dbReference>
<dbReference type="SUPFAM" id="SSF56399">
    <property type="entry name" value="ADP-ribosylation"/>
    <property type="match status" value="1"/>
</dbReference>
<reference evidence="5" key="1">
    <citation type="submission" date="2021-02" db="EMBL/GenBank/DDBJ databases">
        <authorList>
            <person name="Nowell W R."/>
        </authorList>
    </citation>
    <scope>NUCLEOTIDE SEQUENCE</scope>
</reference>